<proteinExistence type="predicted"/>
<evidence type="ECO:0000256" key="3">
    <source>
        <dbReference type="ARBA" id="ARBA00022989"/>
    </source>
</evidence>
<protein>
    <submittedName>
        <fullName evidence="7">Type IV secretion system protein</fullName>
    </submittedName>
</protein>
<evidence type="ECO:0000313" key="7">
    <source>
        <dbReference type="EMBL" id="MBK1782096.1"/>
    </source>
</evidence>
<dbReference type="PIRSF" id="PIRSF003299">
    <property type="entry name" value="VirB8_PtlE"/>
    <property type="match status" value="1"/>
</dbReference>
<dbReference type="SUPFAM" id="SSF54427">
    <property type="entry name" value="NTF2-like"/>
    <property type="match status" value="1"/>
</dbReference>
<dbReference type="Gene3D" id="3.10.450.230">
    <property type="entry name" value="VirB8 protein"/>
    <property type="match status" value="1"/>
</dbReference>
<name>A0ABS1EGF6_9BURK</name>
<comment type="subcellular location">
    <subcellularLocation>
        <location evidence="1">Membrane</location>
        <topology evidence="1">Single-pass membrane protein</topology>
    </subcellularLocation>
</comment>
<dbReference type="Proteomes" id="UP000635316">
    <property type="component" value="Unassembled WGS sequence"/>
</dbReference>
<organism evidence="7 8">
    <name type="scientific">Advenella mandrilli</name>
    <dbReference type="NCBI Taxonomy" id="2800330"/>
    <lineage>
        <taxon>Bacteria</taxon>
        <taxon>Pseudomonadati</taxon>
        <taxon>Pseudomonadota</taxon>
        <taxon>Betaproteobacteria</taxon>
        <taxon>Burkholderiales</taxon>
        <taxon>Alcaligenaceae</taxon>
    </lineage>
</organism>
<feature type="transmembrane region" description="Helical" evidence="5">
    <location>
        <begin position="41"/>
        <end position="64"/>
    </location>
</feature>
<keyword evidence="2 5" id="KW-0812">Transmembrane</keyword>
<feature type="domain" description="Bacterial virulence protein VirB8" evidence="6">
    <location>
        <begin position="24"/>
        <end position="231"/>
    </location>
</feature>
<evidence type="ECO:0000313" key="8">
    <source>
        <dbReference type="Proteomes" id="UP000635316"/>
    </source>
</evidence>
<evidence type="ECO:0000256" key="5">
    <source>
        <dbReference type="SAM" id="Phobius"/>
    </source>
</evidence>
<dbReference type="InterPro" id="IPR032710">
    <property type="entry name" value="NTF2-like_dom_sf"/>
</dbReference>
<accession>A0ABS1EGF6</accession>
<evidence type="ECO:0000259" key="6">
    <source>
        <dbReference type="Pfam" id="PF04335"/>
    </source>
</evidence>
<dbReference type="CDD" id="cd16424">
    <property type="entry name" value="VirB8"/>
    <property type="match status" value="1"/>
</dbReference>
<comment type="caution">
    <text evidence="7">The sequence shown here is derived from an EMBL/GenBank/DDBJ whole genome shotgun (WGS) entry which is preliminary data.</text>
</comment>
<keyword evidence="3 5" id="KW-1133">Transmembrane helix</keyword>
<evidence type="ECO:0000256" key="1">
    <source>
        <dbReference type="ARBA" id="ARBA00004167"/>
    </source>
</evidence>
<evidence type="ECO:0000256" key="2">
    <source>
        <dbReference type="ARBA" id="ARBA00022692"/>
    </source>
</evidence>
<keyword evidence="4 5" id="KW-0472">Membrane</keyword>
<sequence length="232" mass="26473">MQSRKNKDKTPSPRQSAIKFIQDANEFEKSKIVTIKRNNKIAWGITGVSTLMTAMSVAAVMLLAPLKTVEPFVIRVDNNTGVTDIVTTMKDHNQSYGEITDRYWLTQYVKHRESYDWWTVQSNYDAAMLLSGGTEQDAISTLFQSEGAPYKVFKDDFRVDVKILSVTWIGDVAQIRFEKQVKPLSESVQRPPAQRLMATIGYQYLNTPQADKDREINPLGLQVMHYRVDTES</sequence>
<gene>
    <name evidence="7" type="ORF">JHL22_12820</name>
</gene>
<keyword evidence="8" id="KW-1185">Reference proteome</keyword>
<dbReference type="InterPro" id="IPR026264">
    <property type="entry name" value="VirB8/PtlE"/>
</dbReference>
<dbReference type="RefSeq" id="WP_200238186.1">
    <property type="nucleotide sequence ID" value="NZ_JAENGP010000015.1"/>
</dbReference>
<dbReference type="EMBL" id="JAENGP010000015">
    <property type="protein sequence ID" value="MBK1782096.1"/>
    <property type="molecule type" value="Genomic_DNA"/>
</dbReference>
<evidence type="ECO:0000256" key="4">
    <source>
        <dbReference type="ARBA" id="ARBA00023136"/>
    </source>
</evidence>
<dbReference type="Pfam" id="PF04335">
    <property type="entry name" value="VirB8"/>
    <property type="match status" value="1"/>
</dbReference>
<reference evidence="7 8" key="1">
    <citation type="submission" date="2020-12" db="EMBL/GenBank/DDBJ databases">
        <authorList>
            <person name="Lu T."/>
            <person name="Wang Q."/>
            <person name="Han X."/>
        </authorList>
    </citation>
    <scope>NUCLEOTIDE SEQUENCE [LARGE SCALE GENOMIC DNA]</scope>
    <source>
        <strain evidence="7 8">WQ 585</strain>
    </source>
</reference>
<dbReference type="InterPro" id="IPR007430">
    <property type="entry name" value="VirB8"/>
</dbReference>